<feature type="transmembrane region" description="Helical" evidence="10">
    <location>
        <begin position="514"/>
        <end position="544"/>
    </location>
</feature>
<dbReference type="GO" id="GO:0016020">
    <property type="term" value="C:membrane"/>
    <property type="evidence" value="ECO:0007669"/>
    <property type="project" value="UniProtKB-SubCell"/>
</dbReference>
<feature type="transmembrane region" description="Helical" evidence="10">
    <location>
        <begin position="1142"/>
        <end position="1159"/>
    </location>
</feature>
<evidence type="ECO:0000313" key="14">
    <source>
        <dbReference type="Proteomes" id="UP001605036"/>
    </source>
</evidence>
<dbReference type="PANTHER" id="PTHR24223">
    <property type="entry name" value="ATP-BINDING CASSETTE SUB-FAMILY C"/>
    <property type="match status" value="1"/>
</dbReference>
<sequence>MVMVIIEALVIGAMNFEVRALPSVAAVVHSLFGLVLLFRIAVSGKNEDVTSRYPPRVLSNLHGILTWLSGILSLAFLLALANPLWLWWESSYHDFPVYVFIVILLQAFGWFVTYVSLKREETYERALYEKYFRIWHSIALMLSLPPALLLSFNGFKVSIDLLIVIAPSLMFLALVSGHFSKLVHKKNYNWGKIPSESSLKQPLLVEISNEPLPDLAGFSKANVWSKLSVSWMEGVLTLGNKRPLRCEDLPPMGAEDDAAYNHKNFSIHWENEKRETPAGSSPSLWAAIIKTYWKVFLISLFSGLLWSIAFFLGPIVLYFILEYLGMEADERVLSHGGLLVVMMLVSKVLEPLAKMILDFESRKLGLRMWSGVGSAVYYKSLRLSNRAKQEWSIGEITNIISSDLQKFQQLNLALVLTALLPFQMLAAVVILFWVLGISVIAGFSTLVIVVAANFFIIRSMRTFRVNYLKAKDERMKSTVECLSNMKVIKLQSWTELFLRKIEELRSVERKWVAYFMYAWACSIFAIWAAPVIVSIVTFFCMYWLGETLDPVKLFTALTVFGVLKEPVQAFPENISNLLQMTVSVARIRLFLCADEIDDSAVDLVEDCDFDFAVDVEGASFTWDFEADNVAVRDLNLRIPKGACFAVCGSVGSGKSSLLYCIMGELQKLTGSAKLCGTVAYVAQTAWIQTKSVRDNILFGRPMDTERYNEAIRTAGLEPDLRQMPHGDNTEIGERGINVSGGQKQRIQLARAVYADADLYLLDDPFSAVDAHTASHLFQECVRGVLKNKTVVLVTHQVEFLQATDCILVMKDGSIVQSGRYDDLVREGREFGSFVSALLESMHAVNHAKDNAVTGADSVSPEIDETISKAASFKNSIARNGHEGDGEKDDFIQKEERRVGSINSNLIWTYATRTYGGAFFFILVALNIVAYALQVGGDSWLAGGVTSVSQLAYVEIYALLTFGGVIAVLLRSLVTAFSGLATAQAFFETMLRNIMRAPMLFFDTTPLGRIISRSSSDQTSIEVDLPNSMSIAIFNLVGVVGSVMVTSYVTPQLMFLLIPLAIVGLKVRTRFVTCLREIAREVQVCEAPVFLHVGETVAGVMTIRAFREQKWFAATNAERFEDYLRCSFHFQSSICWFVLRQQFFCATMVSAIAFLLILLPTDTLGPGMAGLALTYAIGLNAVLTGLLANVSFTESKLVSVERINQYSDVTSEAPLVIEDSRPSVDWPNDGRIVLDKLQLRYRANAPLVLKGVSCVIEAREKVGVVGRTGSGKSTLVQALFRLVEPAGGSILIDGLDITTVGLSDLRSRMSVIPQEPAIFEGSLRSNLDPFDKHTDHDIWEALEKCLLADAVRSKPEKLNATVSQGGDNWSVGERQLLCLGRALLSRAKILVLDEATASVDITTDGIIQRAVRELFGNCTVVSVAHRIPSVINSDRVLVLDEGHLKENASPEILLSDVNSLFSKLVYEYTNRTGVQED</sequence>
<evidence type="ECO:0000313" key="13">
    <source>
        <dbReference type="EMBL" id="KAL2613232.1"/>
    </source>
</evidence>
<feature type="transmembrane region" description="Helical" evidence="10">
    <location>
        <begin position="138"/>
        <end position="155"/>
    </location>
</feature>
<evidence type="ECO:0000256" key="8">
    <source>
        <dbReference type="ARBA" id="ARBA00022989"/>
    </source>
</evidence>
<evidence type="ECO:0000256" key="9">
    <source>
        <dbReference type="ARBA" id="ARBA00023136"/>
    </source>
</evidence>
<feature type="transmembrane region" description="Helical" evidence="10">
    <location>
        <begin position="914"/>
        <end position="932"/>
    </location>
</feature>
<dbReference type="PANTHER" id="PTHR24223:SF445">
    <property type="entry name" value="ATP-BINDING CASSETTE TRANSPORTER, SUBFAMILY C, MEMBER 4, SMABCC4"/>
    <property type="match status" value="1"/>
</dbReference>
<dbReference type="InterPro" id="IPR003439">
    <property type="entry name" value="ABC_transporter-like_ATP-bd"/>
</dbReference>
<keyword evidence="5" id="KW-0677">Repeat</keyword>
<feature type="domain" description="ABC transporter" evidence="11">
    <location>
        <begin position="1233"/>
        <end position="1465"/>
    </location>
</feature>
<proteinExistence type="inferred from homology"/>
<evidence type="ECO:0000256" key="2">
    <source>
        <dbReference type="ARBA" id="ARBA00009726"/>
    </source>
</evidence>
<feature type="domain" description="ABC transmembrane type-1" evidence="12">
    <location>
        <begin position="955"/>
        <end position="1194"/>
    </location>
</feature>
<feature type="domain" description="ABC transporter" evidence="11">
    <location>
        <begin position="613"/>
        <end position="836"/>
    </location>
</feature>
<evidence type="ECO:0000259" key="12">
    <source>
        <dbReference type="PROSITE" id="PS50929"/>
    </source>
</evidence>
<dbReference type="FunFam" id="3.40.50.300:FF:000163">
    <property type="entry name" value="Multidrug resistance-associated protein member 4"/>
    <property type="match status" value="1"/>
</dbReference>
<dbReference type="PROSITE" id="PS50893">
    <property type="entry name" value="ABC_TRANSPORTER_2"/>
    <property type="match status" value="2"/>
</dbReference>
<evidence type="ECO:0000256" key="5">
    <source>
        <dbReference type="ARBA" id="ARBA00022737"/>
    </source>
</evidence>
<keyword evidence="4 10" id="KW-0812">Transmembrane</keyword>
<dbReference type="Proteomes" id="UP001605036">
    <property type="component" value="Unassembled WGS sequence"/>
</dbReference>
<comment type="caution">
    <text evidence="13">The sequence shown here is derived from an EMBL/GenBank/DDBJ whole genome shotgun (WGS) entry which is preliminary data.</text>
</comment>
<dbReference type="SMART" id="SM00382">
    <property type="entry name" value="AAA"/>
    <property type="match status" value="2"/>
</dbReference>
<evidence type="ECO:0000256" key="1">
    <source>
        <dbReference type="ARBA" id="ARBA00004141"/>
    </source>
</evidence>
<dbReference type="InterPro" id="IPR017871">
    <property type="entry name" value="ABC_transporter-like_CS"/>
</dbReference>
<evidence type="ECO:0000256" key="10">
    <source>
        <dbReference type="SAM" id="Phobius"/>
    </source>
</evidence>
<dbReference type="Gene3D" id="1.20.1560.10">
    <property type="entry name" value="ABC transporter type 1, transmembrane domain"/>
    <property type="match status" value="2"/>
</dbReference>
<dbReference type="InterPro" id="IPR044726">
    <property type="entry name" value="ABCC_6TM_D2"/>
</dbReference>
<keyword evidence="6" id="KW-0547">Nucleotide-binding</keyword>
<feature type="transmembrane region" description="Helical" evidence="10">
    <location>
        <begin position="332"/>
        <end position="353"/>
    </location>
</feature>
<feature type="transmembrane region" description="Helical" evidence="10">
    <location>
        <begin position="20"/>
        <end position="42"/>
    </location>
</feature>
<dbReference type="InterPro" id="IPR011527">
    <property type="entry name" value="ABC1_TM_dom"/>
</dbReference>
<dbReference type="EMBL" id="JBHFFA010000007">
    <property type="protein sequence ID" value="KAL2613232.1"/>
    <property type="molecule type" value="Genomic_DNA"/>
</dbReference>
<feature type="domain" description="ABC transmembrane type-1" evidence="12">
    <location>
        <begin position="297"/>
        <end position="579"/>
    </location>
</feature>
<dbReference type="PROSITE" id="PS50929">
    <property type="entry name" value="ABC_TM1F"/>
    <property type="match status" value="2"/>
</dbReference>
<organism evidence="13 14">
    <name type="scientific">Riccia fluitans</name>
    <dbReference type="NCBI Taxonomy" id="41844"/>
    <lineage>
        <taxon>Eukaryota</taxon>
        <taxon>Viridiplantae</taxon>
        <taxon>Streptophyta</taxon>
        <taxon>Embryophyta</taxon>
        <taxon>Marchantiophyta</taxon>
        <taxon>Marchantiopsida</taxon>
        <taxon>Marchantiidae</taxon>
        <taxon>Marchantiales</taxon>
        <taxon>Ricciaceae</taxon>
        <taxon>Riccia</taxon>
    </lineage>
</organism>
<evidence type="ECO:0000256" key="4">
    <source>
        <dbReference type="ARBA" id="ARBA00022692"/>
    </source>
</evidence>
<dbReference type="InterPro" id="IPR003593">
    <property type="entry name" value="AAA+_ATPase"/>
</dbReference>
<dbReference type="InterPro" id="IPR044746">
    <property type="entry name" value="ABCC_6TM_D1"/>
</dbReference>
<keyword evidence="14" id="KW-1185">Reference proteome</keyword>
<dbReference type="InterPro" id="IPR050173">
    <property type="entry name" value="ABC_transporter_C-like"/>
</dbReference>
<feature type="transmembrane region" description="Helical" evidence="10">
    <location>
        <begin position="1171"/>
        <end position="1191"/>
    </location>
</feature>
<keyword evidence="3" id="KW-0813">Transport</keyword>
<dbReference type="CDD" id="cd03250">
    <property type="entry name" value="ABCC_MRP_domain1"/>
    <property type="match status" value="1"/>
</dbReference>
<name>A0ABD1XWA7_9MARC</name>
<evidence type="ECO:0000256" key="6">
    <source>
        <dbReference type="ARBA" id="ARBA00022741"/>
    </source>
</evidence>
<dbReference type="SUPFAM" id="SSF52540">
    <property type="entry name" value="P-loop containing nucleoside triphosphate hydrolases"/>
    <property type="match status" value="2"/>
</dbReference>
<dbReference type="CDD" id="cd18580">
    <property type="entry name" value="ABC_6TM_ABCC_D2"/>
    <property type="match status" value="1"/>
</dbReference>
<dbReference type="InterPro" id="IPR027417">
    <property type="entry name" value="P-loop_NTPase"/>
</dbReference>
<keyword evidence="8 10" id="KW-1133">Transmembrane helix</keyword>
<evidence type="ECO:0000259" key="11">
    <source>
        <dbReference type="PROSITE" id="PS50893"/>
    </source>
</evidence>
<dbReference type="SUPFAM" id="SSF90123">
    <property type="entry name" value="ABC transporter transmembrane region"/>
    <property type="match status" value="2"/>
</dbReference>
<keyword evidence="7" id="KW-0067">ATP-binding</keyword>
<feature type="transmembrane region" description="Helical" evidence="10">
    <location>
        <begin position="965"/>
        <end position="986"/>
    </location>
</feature>
<dbReference type="GO" id="GO:0005524">
    <property type="term" value="F:ATP binding"/>
    <property type="evidence" value="ECO:0007669"/>
    <property type="project" value="UniProtKB-KW"/>
</dbReference>
<feature type="transmembrane region" description="Helical" evidence="10">
    <location>
        <begin position="161"/>
        <end position="179"/>
    </location>
</feature>
<dbReference type="PROSITE" id="PS00211">
    <property type="entry name" value="ABC_TRANSPORTER_1"/>
    <property type="match status" value="1"/>
</dbReference>
<feature type="transmembrane region" description="Helical" evidence="10">
    <location>
        <begin position="97"/>
        <end position="117"/>
    </location>
</feature>
<feature type="transmembrane region" description="Helical" evidence="10">
    <location>
        <begin position="1048"/>
        <end position="1066"/>
    </location>
</feature>
<dbReference type="FunFam" id="3.40.50.300:FF:000508">
    <property type="entry name" value="ABC transporter C family member 5"/>
    <property type="match status" value="1"/>
</dbReference>
<feature type="transmembrane region" description="Helical" evidence="10">
    <location>
        <begin position="439"/>
        <end position="457"/>
    </location>
</feature>
<comment type="similarity">
    <text evidence="2">Belongs to the ABC transporter superfamily. ABCC family. Conjugate transporter (TC 3.A.1.208) subfamily.</text>
</comment>
<dbReference type="CDD" id="cd03244">
    <property type="entry name" value="ABCC_MRP_domain2"/>
    <property type="match status" value="1"/>
</dbReference>
<comment type="subcellular location">
    <subcellularLocation>
        <location evidence="1">Membrane</location>
        <topology evidence="1">Multi-pass membrane protein</topology>
    </subcellularLocation>
</comment>
<dbReference type="InterPro" id="IPR036640">
    <property type="entry name" value="ABC1_TM_sf"/>
</dbReference>
<dbReference type="Pfam" id="PF00664">
    <property type="entry name" value="ABC_membrane"/>
    <property type="match status" value="2"/>
</dbReference>
<dbReference type="Gene3D" id="3.40.50.300">
    <property type="entry name" value="P-loop containing nucleotide triphosphate hydrolases"/>
    <property type="match status" value="2"/>
</dbReference>
<reference evidence="13 14" key="1">
    <citation type="submission" date="2024-09" db="EMBL/GenBank/DDBJ databases">
        <title>Chromosome-scale assembly of Riccia fluitans.</title>
        <authorList>
            <person name="Paukszto L."/>
            <person name="Sawicki J."/>
            <person name="Karawczyk K."/>
            <person name="Piernik-Szablinska J."/>
            <person name="Szczecinska M."/>
            <person name="Mazdziarz M."/>
        </authorList>
    </citation>
    <scope>NUCLEOTIDE SEQUENCE [LARGE SCALE GENOMIC DNA]</scope>
    <source>
        <strain evidence="13">Rf_01</strain>
        <tissue evidence="13">Aerial parts of the thallus</tissue>
    </source>
</reference>
<feature type="transmembrane region" description="Helical" evidence="10">
    <location>
        <begin position="63"/>
        <end position="85"/>
    </location>
</feature>
<accession>A0ABD1XWA7</accession>
<dbReference type="Pfam" id="PF00005">
    <property type="entry name" value="ABC_tran"/>
    <property type="match status" value="2"/>
</dbReference>
<keyword evidence="9 10" id="KW-0472">Membrane</keyword>
<protein>
    <submittedName>
        <fullName evidence="13">Uncharacterized protein</fullName>
    </submittedName>
</protein>
<dbReference type="CDD" id="cd18579">
    <property type="entry name" value="ABC_6TM_ABCC_D1"/>
    <property type="match status" value="1"/>
</dbReference>
<feature type="transmembrane region" description="Helical" evidence="10">
    <location>
        <begin position="410"/>
        <end position="433"/>
    </location>
</feature>
<gene>
    <name evidence="13" type="ORF">R1flu_024924</name>
</gene>
<feature type="transmembrane region" description="Helical" evidence="10">
    <location>
        <begin position="295"/>
        <end position="320"/>
    </location>
</feature>
<evidence type="ECO:0000256" key="7">
    <source>
        <dbReference type="ARBA" id="ARBA00022840"/>
    </source>
</evidence>
<evidence type="ECO:0000256" key="3">
    <source>
        <dbReference type="ARBA" id="ARBA00022448"/>
    </source>
</evidence>
<dbReference type="FunFam" id="1.20.1560.10:FF:000013">
    <property type="entry name" value="ABC transporter C family member 2"/>
    <property type="match status" value="1"/>
</dbReference>
<dbReference type="FunFam" id="1.20.1560.10:FF:000003">
    <property type="entry name" value="ABC transporter C family member 10"/>
    <property type="match status" value="1"/>
</dbReference>